<dbReference type="SUPFAM" id="SSF90112">
    <property type="entry name" value="Neurotransmitter-gated ion-channel transmembrane pore"/>
    <property type="match status" value="1"/>
</dbReference>
<evidence type="ECO:0000256" key="20">
    <source>
        <dbReference type="RuleBase" id="RU000687"/>
    </source>
</evidence>
<dbReference type="GO" id="GO:0005230">
    <property type="term" value="F:extracellular ligand-gated monoatomic ion channel activity"/>
    <property type="evidence" value="ECO:0007669"/>
    <property type="project" value="InterPro"/>
</dbReference>
<evidence type="ECO:0000256" key="16">
    <source>
        <dbReference type="ARBA" id="ARBA00023286"/>
    </source>
</evidence>
<dbReference type="Pfam" id="PF02932">
    <property type="entry name" value="Neur_chan_memb"/>
    <property type="match status" value="1"/>
</dbReference>
<feature type="transmembrane region" description="Helical" evidence="20">
    <location>
        <begin position="438"/>
        <end position="457"/>
    </location>
</feature>
<dbReference type="GO" id="GO:0034707">
    <property type="term" value="C:chloride channel complex"/>
    <property type="evidence" value="ECO:0007669"/>
    <property type="project" value="UniProtKB-KW"/>
</dbReference>
<comment type="similarity">
    <text evidence="1">Belongs to the ligand-gated ion channel (TC 1.A.9) family. Gamma-aminobutyric acid receptor (TC 1.A.9.5) subfamily.</text>
</comment>
<keyword evidence="25" id="KW-1185">Reference proteome</keyword>
<protein>
    <recommendedName>
        <fullName evidence="19">Gamma-aminobutyric acid receptor subunit beta</fullName>
    </recommendedName>
</protein>
<dbReference type="FunFam" id="1.20.58.390:FF:000067">
    <property type="entry name" value="Glycine receptor subunit alpha-2"/>
    <property type="match status" value="1"/>
</dbReference>
<evidence type="ECO:0000256" key="19">
    <source>
        <dbReference type="ARBA" id="ARBA00071250"/>
    </source>
</evidence>
<keyword evidence="8 20" id="KW-0406">Ion transport</keyword>
<dbReference type="NCBIfam" id="TIGR00860">
    <property type="entry name" value="LIC"/>
    <property type="match status" value="1"/>
</dbReference>
<dbReference type="InterPro" id="IPR006028">
    <property type="entry name" value="GABAA/Glycine_rcpt"/>
</dbReference>
<accession>A0AAD4RDQ2</accession>
<evidence type="ECO:0000256" key="15">
    <source>
        <dbReference type="ARBA" id="ARBA00023257"/>
    </source>
</evidence>
<feature type="region of interest" description="Disordered" evidence="21">
    <location>
        <begin position="104"/>
        <end position="133"/>
    </location>
</feature>
<dbReference type="GO" id="GO:0004888">
    <property type="term" value="F:transmembrane signaling receptor activity"/>
    <property type="evidence" value="ECO:0007669"/>
    <property type="project" value="InterPro"/>
</dbReference>
<dbReference type="InterPro" id="IPR036734">
    <property type="entry name" value="Neur_chan_lig-bd_sf"/>
</dbReference>
<feature type="transmembrane region" description="Helical" evidence="20">
    <location>
        <begin position="472"/>
        <end position="495"/>
    </location>
</feature>
<keyword evidence="2 20" id="KW-0813">Transport</keyword>
<dbReference type="PROSITE" id="PS00236">
    <property type="entry name" value="NEUROTR_ION_CHANNEL"/>
    <property type="match status" value="1"/>
</dbReference>
<keyword evidence="13" id="KW-0325">Glycoprotein</keyword>
<evidence type="ECO:0000256" key="18">
    <source>
        <dbReference type="ARBA" id="ARBA00034104"/>
    </source>
</evidence>
<dbReference type="SUPFAM" id="SSF63712">
    <property type="entry name" value="Nicotinic receptor ligand binding domain-like"/>
    <property type="match status" value="1"/>
</dbReference>
<dbReference type="Gene3D" id="1.20.58.390">
    <property type="entry name" value="Neurotransmitter-gated ion-channel transmembrane domain"/>
    <property type="match status" value="1"/>
</dbReference>
<keyword evidence="17 20" id="KW-0407">Ion channel</keyword>
<feature type="region of interest" description="Disordered" evidence="21">
    <location>
        <begin position="1"/>
        <end position="24"/>
    </location>
</feature>
<evidence type="ECO:0000256" key="1">
    <source>
        <dbReference type="ARBA" id="ARBA00010180"/>
    </source>
</evidence>
<evidence type="ECO:0000256" key="7">
    <source>
        <dbReference type="ARBA" id="ARBA00023018"/>
    </source>
</evidence>
<evidence type="ECO:0000259" key="23">
    <source>
        <dbReference type="Pfam" id="PF02932"/>
    </source>
</evidence>
<feature type="compositionally biased region" description="Polar residues" evidence="21">
    <location>
        <begin position="7"/>
        <end position="24"/>
    </location>
</feature>
<feature type="compositionally biased region" description="Basic and acidic residues" evidence="21">
    <location>
        <begin position="104"/>
        <end position="121"/>
    </location>
</feature>
<keyword evidence="9 20" id="KW-0472">Membrane</keyword>
<comment type="caution">
    <text evidence="24">The sequence shown here is derived from an EMBL/GenBank/DDBJ whole genome shotgun (WGS) entry which is preliminary data.</text>
</comment>
<keyword evidence="16" id="KW-1071">Ligand-gated ion channel</keyword>
<dbReference type="InterPro" id="IPR006029">
    <property type="entry name" value="Neurotrans-gated_channel_TM"/>
</dbReference>
<reference evidence="24" key="1">
    <citation type="submission" date="2022-01" db="EMBL/GenBank/DDBJ databases">
        <title>Genome Sequence Resource for Two Populations of Ditylenchus destructor, the Migratory Endoparasitic Phytonematode.</title>
        <authorList>
            <person name="Zhang H."/>
            <person name="Lin R."/>
            <person name="Xie B."/>
        </authorList>
    </citation>
    <scope>NUCLEOTIDE SEQUENCE</scope>
    <source>
        <strain evidence="24">BazhouSP</strain>
    </source>
</reference>
<keyword evidence="14" id="KW-0868">Chloride</keyword>
<dbReference type="AlphaFoldDB" id="A0AAD4RDQ2"/>
<feature type="domain" description="Neurotransmitter-gated ion-channel transmembrane" evidence="23">
    <location>
        <begin position="414"/>
        <end position="519"/>
    </location>
</feature>
<feature type="transmembrane region" description="Helical" evidence="20">
    <location>
        <begin position="407"/>
        <end position="431"/>
    </location>
</feature>
<dbReference type="Pfam" id="PF02931">
    <property type="entry name" value="Neur_chan_LBD"/>
    <property type="match status" value="1"/>
</dbReference>
<evidence type="ECO:0000256" key="5">
    <source>
        <dbReference type="ARBA" id="ARBA00022729"/>
    </source>
</evidence>
<keyword evidence="12" id="KW-0869">Chloride channel</keyword>
<evidence type="ECO:0000256" key="9">
    <source>
        <dbReference type="ARBA" id="ARBA00023136"/>
    </source>
</evidence>
<dbReference type="InterPro" id="IPR038050">
    <property type="entry name" value="Neuro_actylchol_rec"/>
</dbReference>
<dbReference type="EMBL" id="JAKKPZ010000001">
    <property type="protein sequence ID" value="KAI1728946.1"/>
    <property type="molecule type" value="Genomic_DNA"/>
</dbReference>
<keyword evidence="5" id="KW-0732">Signal</keyword>
<keyword evidence="7" id="KW-0770">Synapse</keyword>
<dbReference type="PRINTS" id="PR00253">
    <property type="entry name" value="GABAARECEPTR"/>
</dbReference>
<name>A0AAD4RDQ2_9BILA</name>
<evidence type="ECO:0000256" key="3">
    <source>
        <dbReference type="ARBA" id="ARBA00022475"/>
    </source>
</evidence>
<dbReference type="GO" id="GO:0045211">
    <property type="term" value="C:postsynaptic membrane"/>
    <property type="evidence" value="ECO:0007669"/>
    <property type="project" value="UniProtKB-SubCell"/>
</dbReference>
<dbReference type="InterPro" id="IPR006202">
    <property type="entry name" value="Neur_chan_lig-bd"/>
</dbReference>
<dbReference type="InterPro" id="IPR036719">
    <property type="entry name" value="Neuro-gated_channel_TM_sf"/>
</dbReference>
<dbReference type="InterPro" id="IPR018000">
    <property type="entry name" value="Neurotransmitter_ion_chnl_CS"/>
</dbReference>
<evidence type="ECO:0000256" key="6">
    <source>
        <dbReference type="ARBA" id="ARBA00022989"/>
    </source>
</evidence>
<keyword evidence="10" id="KW-1015">Disulfide bond</keyword>
<keyword evidence="15" id="KW-0628">Postsynaptic cell membrane</keyword>
<dbReference type="PANTHER" id="PTHR18945">
    <property type="entry name" value="NEUROTRANSMITTER GATED ION CHANNEL"/>
    <property type="match status" value="1"/>
</dbReference>
<evidence type="ECO:0000256" key="8">
    <source>
        <dbReference type="ARBA" id="ARBA00023065"/>
    </source>
</evidence>
<evidence type="ECO:0000256" key="10">
    <source>
        <dbReference type="ARBA" id="ARBA00023157"/>
    </source>
</evidence>
<evidence type="ECO:0000256" key="12">
    <source>
        <dbReference type="ARBA" id="ARBA00023173"/>
    </source>
</evidence>
<evidence type="ECO:0000256" key="13">
    <source>
        <dbReference type="ARBA" id="ARBA00023180"/>
    </source>
</evidence>
<keyword evidence="4 20" id="KW-0812">Transmembrane</keyword>
<evidence type="ECO:0000256" key="4">
    <source>
        <dbReference type="ARBA" id="ARBA00022692"/>
    </source>
</evidence>
<sequence>MVRHNFCRNSPEQNISRGTNSDFTSDTSTANSNLYIHNSADILLCSNCYKEKYRNEVASTSTYQKSSDSEDFVWLSRKIFSSIEHNNLYLPEISPDLITTEPFIHNDTRMTPPEQRREQWKTRRRLKSPNIPQSSKISSFPKVSLWWSKVILLLVILQSYFILSTTGSNWSRDELSNIPLGSNTTYISQVLNRLTDRSRYDKRLRPKYGEGPVDVGITIHVSSISAVSEVDMDFTLDFYLRQTWFDPRLAFEKVDLGFERVKSLTVGVDYLDRLWKPDTFFPNEKKSFFHAATTHNSFLRIEPDGRVFTSQRLTVTATCPMELQLFPMDFQTCRLEIESYGYTTDDIAMYWGERRDDNKPAQKAVAFSEFALPQFRRTGFRVNSTKAITSSGEYVRLYFEVILTRNLGFYLMNIIIPSMLIVSISWVSFWLSREASPARVGLGVTTVLTMTTLITTTNNSMPKVSYIKGLDVFLNFCFVMVFASLVEFAVVSYWNKRQSRMRERRRRRGETAQQAPEIPMFTNYPTTSAGGLAVSPSTPNYVYRPPGILVPLASTPTFKMAPSSGTNAPGSVAEMPPPMMPPDCDCRTIPLMQYNEGAIYHQQPIPYMNVSVRRGKRWRLGGGSSDGTGWCCRRFSPSKIDRCSRSGFPLLFIGFNCLYWSVMSFLSSWTTNQQEFVPFT</sequence>
<comment type="subcellular location">
    <subcellularLocation>
        <location evidence="18">Postsynaptic cell membrane</location>
        <topology evidence="18">Multi-pass membrane protein</topology>
    </subcellularLocation>
</comment>
<dbReference type="GO" id="GO:0005254">
    <property type="term" value="F:chloride channel activity"/>
    <property type="evidence" value="ECO:0007669"/>
    <property type="project" value="UniProtKB-KW"/>
</dbReference>
<proteinExistence type="inferred from homology"/>
<keyword evidence="6 20" id="KW-1133">Transmembrane helix</keyword>
<evidence type="ECO:0000256" key="11">
    <source>
        <dbReference type="ARBA" id="ARBA00023170"/>
    </source>
</evidence>
<feature type="domain" description="Neurotransmitter-gated ion-channel ligand-binding" evidence="22">
    <location>
        <begin position="189"/>
        <end position="406"/>
    </location>
</feature>
<evidence type="ECO:0000256" key="2">
    <source>
        <dbReference type="ARBA" id="ARBA00022448"/>
    </source>
</evidence>
<evidence type="ECO:0000256" key="17">
    <source>
        <dbReference type="ARBA" id="ARBA00023303"/>
    </source>
</evidence>
<dbReference type="InterPro" id="IPR006201">
    <property type="entry name" value="Neur_channel"/>
</dbReference>
<evidence type="ECO:0000256" key="14">
    <source>
        <dbReference type="ARBA" id="ARBA00023214"/>
    </source>
</evidence>
<dbReference type="CDD" id="cd19049">
    <property type="entry name" value="LGIC_TM_anion"/>
    <property type="match status" value="1"/>
</dbReference>
<gene>
    <name evidence="24" type="ORF">DdX_01159</name>
</gene>
<feature type="transmembrane region" description="Helical" evidence="20">
    <location>
        <begin position="648"/>
        <end position="669"/>
    </location>
</feature>
<dbReference type="PRINTS" id="PR00252">
    <property type="entry name" value="NRIONCHANNEL"/>
</dbReference>
<keyword evidence="11" id="KW-0675">Receptor</keyword>
<evidence type="ECO:0000313" key="24">
    <source>
        <dbReference type="EMBL" id="KAI1728946.1"/>
    </source>
</evidence>
<dbReference type="Gene3D" id="2.70.170.10">
    <property type="entry name" value="Neurotransmitter-gated ion-channel ligand-binding domain"/>
    <property type="match status" value="1"/>
</dbReference>
<keyword evidence="3" id="KW-1003">Cell membrane</keyword>
<dbReference type="FunFam" id="2.70.170.10:FF:000021">
    <property type="entry name" value="Gamma-aminobutyric acid receptor isoform 3b"/>
    <property type="match status" value="1"/>
</dbReference>
<dbReference type="Proteomes" id="UP001201812">
    <property type="component" value="Unassembled WGS sequence"/>
</dbReference>
<evidence type="ECO:0000259" key="22">
    <source>
        <dbReference type="Pfam" id="PF02931"/>
    </source>
</evidence>
<organism evidence="24 25">
    <name type="scientific">Ditylenchus destructor</name>
    <dbReference type="NCBI Taxonomy" id="166010"/>
    <lineage>
        <taxon>Eukaryota</taxon>
        <taxon>Metazoa</taxon>
        <taxon>Ecdysozoa</taxon>
        <taxon>Nematoda</taxon>
        <taxon>Chromadorea</taxon>
        <taxon>Rhabditida</taxon>
        <taxon>Tylenchina</taxon>
        <taxon>Tylenchomorpha</taxon>
        <taxon>Sphaerularioidea</taxon>
        <taxon>Anguinidae</taxon>
        <taxon>Anguininae</taxon>
        <taxon>Ditylenchus</taxon>
    </lineage>
</organism>
<evidence type="ECO:0000256" key="21">
    <source>
        <dbReference type="SAM" id="MobiDB-lite"/>
    </source>
</evidence>
<evidence type="ECO:0000313" key="25">
    <source>
        <dbReference type="Proteomes" id="UP001201812"/>
    </source>
</evidence>